<organism evidence="1 2">
    <name type="scientific">Trichinella murrelli</name>
    <dbReference type="NCBI Taxonomy" id="144512"/>
    <lineage>
        <taxon>Eukaryota</taxon>
        <taxon>Metazoa</taxon>
        <taxon>Ecdysozoa</taxon>
        <taxon>Nematoda</taxon>
        <taxon>Enoplea</taxon>
        <taxon>Dorylaimia</taxon>
        <taxon>Trichinellida</taxon>
        <taxon>Trichinellidae</taxon>
        <taxon>Trichinella</taxon>
    </lineage>
</organism>
<reference evidence="1 2" key="1">
    <citation type="submission" date="2015-01" db="EMBL/GenBank/DDBJ databases">
        <title>Evolution of Trichinella species and genotypes.</title>
        <authorList>
            <person name="Korhonen P.K."/>
            <person name="Edoardo P."/>
            <person name="Giuseppe L.R."/>
            <person name="Gasser R.B."/>
        </authorList>
    </citation>
    <scope>NUCLEOTIDE SEQUENCE [LARGE SCALE GENOMIC DNA]</scope>
    <source>
        <strain evidence="1">ISS417</strain>
    </source>
</reference>
<sequence>MTQCKRCNIPVKMEFIFFGNDQQSSIKFASSRHTIHAGNQKLKNLHVFVLCLSLAGSRKYLRLSNMQLLFMNIFIDYKKWKISVFEVVNGIPILLTASNWLYSNARFILILILDDDDDDEPGHWELAMTNTFIWHKAQSCGRSQLD</sequence>
<evidence type="ECO:0000313" key="2">
    <source>
        <dbReference type="Proteomes" id="UP000055048"/>
    </source>
</evidence>
<dbReference type="AlphaFoldDB" id="A0A0V0U099"/>
<dbReference type="Proteomes" id="UP000055048">
    <property type="component" value="Unassembled WGS sequence"/>
</dbReference>
<accession>A0A0V0U099</accession>
<dbReference type="EMBL" id="JYDJ01000090">
    <property type="protein sequence ID" value="KRX44708.1"/>
    <property type="molecule type" value="Genomic_DNA"/>
</dbReference>
<comment type="caution">
    <text evidence="1">The sequence shown here is derived from an EMBL/GenBank/DDBJ whole genome shotgun (WGS) entry which is preliminary data.</text>
</comment>
<name>A0A0V0U099_9BILA</name>
<protein>
    <submittedName>
        <fullName evidence="1">Uncharacterized protein</fullName>
    </submittedName>
</protein>
<gene>
    <name evidence="1" type="ORF">T05_3061</name>
</gene>
<keyword evidence="2" id="KW-1185">Reference proteome</keyword>
<proteinExistence type="predicted"/>
<evidence type="ECO:0000313" key="1">
    <source>
        <dbReference type="EMBL" id="KRX44708.1"/>
    </source>
</evidence>